<dbReference type="EMBL" id="KV984623">
    <property type="protein sequence ID" value="PIO15004.1"/>
    <property type="molecule type" value="Genomic_DNA"/>
</dbReference>
<name>A0A2G9QHD1_AQUCT</name>
<protein>
    <submittedName>
        <fullName evidence="1">Uncharacterized protein</fullName>
    </submittedName>
</protein>
<evidence type="ECO:0000313" key="2">
    <source>
        <dbReference type="Proteomes" id="UP000228934"/>
    </source>
</evidence>
<sequence length="105" mass="11273">MLPSAKKKNFPDAFQPSIVPQPEHAAAALRRGNPDACSNSVAASRPGEREEGCIGCLEVSFFLSSGSFHFRNCAYLCLFPELLKETDPADNSPQMLSAAAAGRRC</sequence>
<dbReference type="AlphaFoldDB" id="A0A2G9QHD1"/>
<gene>
    <name evidence="1" type="ORF">AB205_0116610</name>
</gene>
<accession>A0A2G9QHD1</accession>
<reference evidence="2" key="1">
    <citation type="journal article" date="2017" name="Nat. Commun.">
        <title>The North American bullfrog draft genome provides insight into hormonal regulation of long noncoding RNA.</title>
        <authorList>
            <person name="Hammond S.A."/>
            <person name="Warren R.L."/>
            <person name="Vandervalk B.P."/>
            <person name="Kucuk E."/>
            <person name="Khan H."/>
            <person name="Gibb E.A."/>
            <person name="Pandoh P."/>
            <person name="Kirk H."/>
            <person name="Zhao Y."/>
            <person name="Jones M."/>
            <person name="Mungall A.J."/>
            <person name="Coope R."/>
            <person name="Pleasance S."/>
            <person name="Moore R.A."/>
            <person name="Holt R.A."/>
            <person name="Round J.M."/>
            <person name="Ohora S."/>
            <person name="Walle B.V."/>
            <person name="Veldhoen N."/>
            <person name="Helbing C.C."/>
            <person name="Birol I."/>
        </authorList>
    </citation>
    <scope>NUCLEOTIDE SEQUENCE [LARGE SCALE GENOMIC DNA]</scope>
</reference>
<dbReference type="Proteomes" id="UP000228934">
    <property type="component" value="Unassembled WGS sequence"/>
</dbReference>
<keyword evidence="2" id="KW-1185">Reference proteome</keyword>
<proteinExistence type="predicted"/>
<organism evidence="1 2">
    <name type="scientific">Aquarana catesbeiana</name>
    <name type="common">American bullfrog</name>
    <name type="synonym">Rana catesbeiana</name>
    <dbReference type="NCBI Taxonomy" id="8400"/>
    <lineage>
        <taxon>Eukaryota</taxon>
        <taxon>Metazoa</taxon>
        <taxon>Chordata</taxon>
        <taxon>Craniata</taxon>
        <taxon>Vertebrata</taxon>
        <taxon>Euteleostomi</taxon>
        <taxon>Amphibia</taxon>
        <taxon>Batrachia</taxon>
        <taxon>Anura</taxon>
        <taxon>Neobatrachia</taxon>
        <taxon>Ranoidea</taxon>
        <taxon>Ranidae</taxon>
        <taxon>Aquarana</taxon>
    </lineage>
</organism>
<evidence type="ECO:0000313" key="1">
    <source>
        <dbReference type="EMBL" id="PIO15004.1"/>
    </source>
</evidence>